<feature type="domain" description="Methyltransferase type 11" evidence="1">
    <location>
        <begin position="38"/>
        <end position="130"/>
    </location>
</feature>
<organism evidence="2 3">
    <name type="scientific">Stackebrandtia nassauensis (strain DSM 44728 / CIP 108903 / NRRL B-16338 / NBRC 102104 / LLR-40K-21)</name>
    <dbReference type="NCBI Taxonomy" id="446470"/>
    <lineage>
        <taxon>Bacteria</taxon>
        <taxon>Bacillati</taxon>
        <taxon>Actinomycetota</taxon>
        <taxon>Actinomycetes</taxon>
        <taxon>Glycomycetales</taxon>
        <taxon>Glycomycetaceae</taxon>
        <taxon>Stackebrandtia</taxon>
    </lineage>
</organism>
<evidence type="ECO:0000313" key="2">
    <source>
        <dbReference type="EMBL" id="ADD43034.1"/>
    </source>
</evidence>
<dbReference type="eggNOG" id="COG2226">
    <property type="taxonomic scope" value="Bacteria"/>
</dbReference>
<dbReference type="Proteomes" id="UP000000844">
    <property type="component" value="Chromosome"/>
</dbReference>
<keyword evidence="3" id="KW-1185">Reference proteome</keyword>
<dbReference type="GO" id="GO:0008757">
    <property type="term" value="F:S-adenosylmethionine-dependent methyltransferase activity"/>
    <property type="evidence" value="ECO:0007669"/>
    <property type="project" value="InterPro"/>
</dbReference>
<name>D3PUM1_STANL</name>
<dbReference type="OrthoDB" id="9795634at2"/>
<dbReference type="STRING" id="446470.Snas_3370"/>
<evidence type="ECO:0000313" key="3">
    <source>
        <dbReference type="Proteomes" id="UP000000844"/>
    </source>
</evidence>
<dbReference type="HOGENOM" id="CLU_037990_2_1_11"/>
<protein>
    <submittedName>
        <fullName evidence="2">Methyltransferase type 11</fullName>
    </submittedName>
</protein>
<dbReference type="KEGG" id="sna:Snas_3370"/>
<proteinExistence type="predicted"/>
<gene>
    <name evidence="2" type="ordered locus">Snas_3370</name>
</gene>
<dbReference type="Pfam" id="PF08241">
    <property type="entry name" value="Methyltransf_11"/>
    <property type="match status" value="1"/>
</dbReference>
<dbReference type="PANTHER" id="PTHR43591">
    <property type="entry name" value="METHYLTRANSFERASE"/>
    <property type="match status" value="1"/>
</dbReference>
<dbReference type="Gene3D" id="3.40.50.150">
    <property type="entry name" value="Vaccinia Virus protein VP39"/>
    <property type="match status" value="1"/>
</dbReference>
<dbReference type="PANTHER" id="PTHR43591:SF24">
    <property type="entry name" value="2-METHOXY-6-POLYPRENYL-1,4-BENZOQUINOL METHYLASE, MITOCHONDRIAL"/>
    <property type="match status" value="1"/>
</dbReference>
<dbReference type="InterPro" id="IPR013216">
    <property type="entry name" value="Methyltransf_11"/>
</dbReference>
<sequence length="253" mass="26755">MEPGQVWSLGDYATVGDRWSSAGISLARDLARPQIRFLDVACGPGAMALTAARTGAVATGLDASPSLLDHARARAAGTDIAWREADMTAMPFADASFDVVASAFGAMFAPDPSAMAAELRRVCAPGGTIAVLAWTPESPFGMLRTLASAYLPPEAAGPAIEDWGTPERVAAFFGTPVDTEVRVVDVRWPSLNQAVEEITTLTPGMVLVREALEADRTWPRLVDEVTASFTAAGVTDGSGYRLPVAYLRTTVRR</sequence>
<dbReference type="RefSeq" id="WP_013018605.1">
    <property type="nucleotide sequence ID" value="NC_013947.1"/>
</dbReference>
<dbReference type="InterPro" id="IPR029063">
    <property type="entry name" value="SAM-dependent_MTases_sf"/>
</dbReference>
<evidence type="ECO:0000259" key="1">
    <source>
        <dbReference type="Pfam" id="PF08241"/>
    </source>
</evidence>
<dbReference type="CDD" id="cd02440">
    <property type="entry name" value="AdoMet_MTases"/>
    <property type="match status" value="1"/>
</dbReference>
<dbReference type="GO" id="GO:0032259">
    <property type="term" value="P:methylation"/>
    <property type="evidence" value="ECO:0007669"/>
    <property type="project" value="UniProtKB-KW"/>
</dbReference>
<dbReference type="EMBL" id="CP001778">
    <property type="protein sequence ID" value="ADD43034.1"/>
    <property type="molecule type" value="Genomic_DNA"/>
</dbReference>
<accession>D3PUM1</accession>
<keyword evidence="2" id="KW-0489">Methyltransferase</keyword>
<reference evidence="2 3" key="1">
    <citation type="journal article" date="2009" name="Stand. Genomic Sci.">
        <title>Complete genome sequence of Stackebrandtia nassauensis type strain (LLR-40K-21).</title>
        <authorList>
            <person name="Munk C."/>
            <person name="Lapidus A."/>
            <person name="Copeland A."/>
            <person name="Jando M."/>
            <person name="Mayilraj S."/>
            <person name="Glavina Del Rio T."/>
            <person name="Nolan M."/>
            <person name="Chen F."/>
            <person name="Lucas S."/>
            <person name="Tice H."/>
            <person name="Cheng J.F."/>
            <person name="Han C."/>
            <person name="Detter J.C."/>
            <person name="Bruce D."/>
            <person name="Goodwin L."/>
            <person name="Chain P."/>
            <person name="Pitluck S."/>
            <person name="Goker M."/>
            <person name="Ovchinikova G."/>
            <person name="Pati A."/>
            <person name="Ivanova N."/>
            <person name="Mavromatis K."/>
            <person name="Chen A."/>
            <person name="Palaniappan K."/>
            <person name="Land M."/>
            <person name="Hauser L."/>
            <person name="Chang Y.J."/>
            <person name="Jeffries C.D."/>
            <person name="Bristow J."/>
            <person name="Eisen J.A."/>
            <person name="Markowitz V."/>
            <person name="Hugenholtz P."/>
            <person name="Kyrpides N.C."/>
            <person name="Klenk H.P."/>
        </authorList>
    </citation>
    <scope>NUCLEOTIDE SEQUENCE [LARGE SCALE GENOMIC DNA]</scope>
    <source>
        <strain evidence="3">DSM 44728 / CIP 108903 / NRRL B-16338 / NBRC 102104 / LLR-40K-21</strain>
    </source>
</reference>
<keyword evidence="2" id="KW-0808">Transferase</keyword>
<dbReference type="AlphaFoldDB" id="D3PUM1"/>
<dbReference type="SUPFAM" id="SSF53335">
    <property type="entry name" value="S-adenosyl-L-methionine-dependent methyltransferases"/>
    <property type="match status" value="1"/>
</dbReference>